<dbReference type="Proteomes" id="UP001148786">
    <property type="component" value="Unassembled WGS sequence"/>
</dbReference>
<proteinExistence type="predicted"/>
<sequence length="129" mass="14897">MPTPRKCRTSRDAIWGEQYRTQKVKEILQSSMRKDVVRPLHRAGKTAPRLFSEKEEDITVLELDGVRYRPLDVPPGYCEIDVELDANGEKYDCVMVSGDMTALIEGEKTRSSRIQIGSCLSRRILRLRW</sequence>
<dbReference type="OrthoDB" id="3062003at2759"/>
<accession>A0A9W8K9W3</accession>
<evidence type="ECO:0000313" key="1">
    <source>
        <dbReference type="EMBL" id="KAJ3511061.1"/>
    </source>
</evidence>
<keyword evidence="2" id="KW-1185">Reference proteome</keyword>
<gene>
    <name evidence="1" type="ORF">NLJ89_g4319</name>
</gene>
<dbReference type="EMBL" id="JANKHO010000352">
    <property type="protein sequence ID" value="KAJ3511061.1"/>
    <property type="molecule type" value="Genomic_DNA"/>
</dbReference>
<evidence type="ECO:0000313" key="2">
    <source>
        <dbReference type="Proteomes" id="UP001148786"/>
    </source>
</evidence>
<name>A0A9W8K9W3_9AGAR</name>
<organism evidence="1 2">
    <name type="scientific">Agrocybe chaxingu</name>
    <dbReference type="NCBI Taxonomy" id="84603"/>
    <lineage>
        <taxon>Eukaryota</taxon>
        <taxon>Fungi</taxon>
        <taxon>Dikarya</taxon>
        <taxon>Basidiomycota</taxon>
        <taxon>Agaricomycotina</taxon>
        <taxon>Agaricomycetes</taxon>
        <taxon>Agaricomycetidae</taxon>
        <taxon>Agaricales</taxon>
        <taxon>Agaricineae</taxon>
        <taxon>Strophariaceae</taxon>
        <taxon>Agrocybe</taxon>
    </lineage>
</organism>
<comment type="caution">
    <text evidence="1">The sequence shown here is derived from an EMBL/GenBank/DDBJ whole genome shotgun (WGS) entry which is preliminary data.</text>
</comment>
<dbReference type="AlphaFoldDB" id="A0A9W8K9W3"/>
<reference evidence="1" key="1">
    <citation type="submission" date="2022-07" db="EMBL/GenBank/DDBJ databases">
        <title>Genome Sequence of Agrocybe chaxingu.</title>
        <authorList>
            <person name="Buettner E."/>
        </authorList>
    </citation>
    <scope>NUCLEOTIDE SEQUENCE</scope>
    <source>
        <strain evidence="1">MP-N11</strain>
    </source>
</reference>
<protein>
    <submittedName>
        <fullName evidence="1">Uncharacterized protein</fullName>
    </submittedName>
</protein>